<protein>
    <recommendedName>
        <fullName evidence="1">GTPase-associated system helical domain-containing protein</fullName>
    </recommendedName>
</protein>
<organism evidence="2 3">
    <name type="scientific">Acidovorax delafieldii 2AN</name>
    <dbReference type="NCBI Taxonomy" id="573060"/>
    <lineage>
        <taxon>Bacteria</taxon>
        <taxon>Pseudomonadati</taxon>
        <taxon>Pseudomonadota</taxon>
        <taxon>Betaproteobacteria</taxon>
        <taxon>Burkholderiales</taxon>
        <taxon>Comamonadaceae</taxon>
        <taxon>Acidovorax</taxon>
    </lineage>
</organism>
<gene>
    <name evidence="2" type="ORF">AcdelDRAFT_0009</name>
</gene>
<dbReference type="InterPro" id="IPR045523">
    <property type="entry name" value="GASH"/>
</dbReference>
<comment type="caution">
    <text evidence="2">The sequence shown here is derived from an EMBL/GenBank/DDBJ whole genome shotgun (WGS) entry which is preliminary data.</text>
</comment>
<dbReference type="EMBL" id="ACQT01000001">
    <property type="protein sequence ID" value="EER62325.1"/>
    <property type="molecule type" value="Genomic_DNA"/>
</dbReference>
<dbReference type="Proteomes" id="UP000003856">
    <property type="component" value="Unassembled WGS sequence"/>
</dbReference>
<accession>C5SZC9</accession>
<dbReference type="Pfam" id="PF19994">
    <property type="entry name" value="GASH"/>
    <property type="match status" value="1"/>
</dbReference>
<dbReference type="OrthoDB" id="8886245at2"/>
<sequence length="353" mass="37998">MHADFPKLYSEISTDGAQRALRWTAIEAITKSWTPAQGEMLARLVFGTKSPPGGHQEDDLAGALVAFHQAFSDADPSIEQGARQNQVLAAGVVLRYLDYHSLVALAVTTTACGGARKLALPVDLVTLAENTLSKLGASRRIRPDLSKISIPDPEFAFEPDFAGVVHSSPSTFKTVFDQFTETVGEALIDLVGRFNESTKLLVEAGKKADEELDLLSWVLGQRSLLSNQSFADLLPGEKPLVLARDLASLTKIYPGPNSIPGLLSRAGIKATGKIKIADAVNAVSDDWTSAALKGRKPSPVTSPVHFALLRRQETGAGEGWYAGWSAITGIDGGFNMSPIALAEQFYRENLWLR</sequence>
<feature type="domain" description="GTPase-associated system helical" evidence="1">
    <location>
        <begin position="172"/>
        <end position="350"/>
    </location>
</feature>
<evidence type="ECO:0000259" key="1">
    <source>
        <dbReference type="Pfam" id="PF19994"/>
    </source>
</evidence>
<keyword evidence="3" id="KW-1185">Reference proteome</keyword>
<dbReference type="PATRIC" id="fig|573060.9.peg.5133"/>
<dbReference type="AlphaFoldDB" id="C5SZC9"/>
<proteinExistence type="predicted"/>
<reference evidence="2 3" key="1">
    <citation type="submission" date="2009-05" db="EMBL/GenBank/DDBJ databases">
        <title>The draft genome of Acidovorax delafieldii 2AN.</title>
        <authorList>
            <consortium name="US DOE Joint Genome Institute (JGI-PGF)"/>
            <person name="Lucas S."/>
            <person name="Copeland A."/>
            <person name="Lapidus A."/>
            <person name="Glavina del Rio T."/>
            <person name="Tice H."/>
            <person name="Bruce D."/>
            <person name="Goodwin L."/>
            <person name="Pitluck S."/>
            <person name="Larimer F."/>
            <person name="Land M.L."/>
            <person name="Hauser L."/>
            <person name="Shelobolina E.S."/>
            <person name="Picardal F."/>
            <person name="Roden E."/>
            <person name="Emerson D."/>
        </authorList>
    </citation>
    <scope>NUCLEOTIDE SEQUENCE [LARGE SCALE GENOMIC DNA]</scope>
    <source>
        <strain evidence="2 3">2AN</strain>
    </source>
</reference>
<evidence type="ECO:0000313" key="3">
    <source>
        <dbReference type="Proteomes" id="UP000003856"/>
    </source>
</evidence>
<dbReference type="RefSeq" id="WP_005792631.1">
    <property type="nucleotide sequence ID" value="NZ_ACQT01000001.1"/>
</dbReference>
<name>C5SZC9_ACIDE</name>
<evidence type="ECO:0000313" key="2">
    <source>
        <dbReference type="EMBL" id="EER62325.1"/>
    </source>
</evidence>